<dbReference type="Proteomes" id="UP000198211">
    <property type="component" value="Unassembled WGS sequence"/>
</dbReference>
<sequence length="110" mass="12365">HLADKEWEVLQRLSTVIEHHTAALGFIMREQREVAGAKPVSHGETPRKEYLKFRVSNAMSREGETLLRWLVQLGTAIMSRHLVNPLAKVAFSMSCLGGRGKVLVLRALPH</sequence>
<evidence type="ECO:0000313" key="1">
    <source>
        <dbReference type="EMBL" id="OWY99468.1"/>
    </source>
</evidence>
<reference evidence="2" key="1">
    <citation type="submission" date="2017-03" db="EMBL/GenBank/DDBJ databases">
        <title>Phytopthora megakarya and P. palmivora, two closely related causual agents of cacao black pod achieved similar genome size and gene model numbers by different mechanisms.</title>
        <authorList>
            <person name="Ali S."/>
            <person name="Shao J."/>
            <person name="Larry D.J."/>
            <person name="Kronmiller B."/>
            <person name="Shen D."/>
            <person name="Strem M.D."/>
            <person name="Melnick R.L."/>
            <person name="Guiltinan M.J."/>
            <person name="Tyler B.M."/>
            <person name="Meinhardt L.W."/>
            <person name="Bailey B.A."/>
        </authorList>
    </citation>
    <scope>NUCLEOTIDE SEQUENCE [LARGE SCALE GENOMIC DNA]</scope>
    <source>
        <strain evidence="2">zdho120</strain>
    </source>
</reference>
<organism evidence="1 2">
    <name type="scientific">Phytophthora megakarya</name>
    <dbReference type="NCBI Taxonomy" id="4795"/>
    <lineage>
        <taxon>Eukaryota</taxon>
        <taxon>Sar</taxon>
        <taxon>Stramenopiles</taxon>
        <taxon>Oomycota</taxon>
        <taxon>Peronosporomycetes</taxon>
        <taxon>Peronosporales</taxon>
        <taxon>Peronosporaceae</taxon>
        <taxon>Phytophthora</taxon>
    </lineage>
</organism>
<accession>A0A225V3D9</accession>
<proteinExistence type="predicted"/>
<dbReference type="EMBL" id="NBNE01008446">
    <property type="protein sequence ID" value="OWY99468.1"/>
    <property type="molecule type" value="Genomic_DNA"/>
</dbReference>
<comment type="caution">
    <text evidence="1">The sequence shown here is derived from an EMBL/GenBank/DDBJ whole genome shotgun (WGS) entry which is preliminary data.</text>
</comment>
<name>A0A225V3D9_9STRA</name>
<evidence type="ECO:0000313" key="2">
    <source>
        <dbReference type="Proteomes" id="UP000198211"/>
    </source>
</evidence>
<feature type="non-terminal residue" evidence="1">
    <location>
        <position position="1"/>
    </location>
</feature>
<protein>
    <submittedName>
        <fullName evidence="1">Uncharacterized protein</fullName>
    </submittedName>
</protein>
<dbReference type="AlphaFoldDB" id="A0A225V3D9"/>
<gene>
    <name evidence="1" type="ORF">PHMEG_00029521</name>
</gene>
<dbReference type="OrthoDB" id="104239at2759"/>
<keyword evidence="2" id="KW-1185">Reference proteome</keyword>